<feature type="region of interest" description="Disordered" evidence="1">
    <location>
        <begin position="1"/>
        <end position="65"/>
    </location>
</feature>
<accession>S3CW02</accession>
<dbReference type="KEGG" id="glz:GLAREA_00277"/>
<evidence type="ECO:0000313" key="2">
    <source>
        <dbReference type="EMBL" id="EPE29119.1"/>
    </source>
</evidence>
<dbReference type="GeneID" id="19459337"/>
<dbReference type="EMBL" id="KE145367">
    <property type="protein sequence ID" value="EPE29119.1"/>
    <property type="molecule type" value="Genomic_DNA"/>
</dbReference>
<protein>
    <submittedName>
        <fullName evidence="2">Uncharacterized protein</fullName>
    </submittedName>
</protein>
<reference evidence="2 3" key="1">
    <citation type="journal article" date="2013" name="BMC Genomics">
        <title>Genomics-driven discovery of the pneumocandin biosynthetic gene cluster in the fungus Glarea lozoyensis.</title>
        <authorList>
            <person name="Chen L."/>
            <person name="Yue Q."/>
            <person name="Zhang X."/>
            <person name="Xiang M."/>
            <person name="Wang C."/>
            <person name="Li S."/>
            <person name="Che Y."/>
            <person name="Ortiz-Lopez F.J."/>
            <person name="Bills G.F."/>
            <person name="Liu X."/>
            <person name="An Z."/>
        </authorList>
    </citation>
    <scope>NUCLEOTIDE SEQUENCE [LARGE SCALE GENOMIC DNA]</scope>
    <source>
        <strain evidence="3">ATCC 20868 / MF5171</strain>
    </source>
</reference>
<feature type="compositionally biased region" description="Low complexity" evidence="1">
    <location>
        <begin position="14"/>
        <end position="46"/>
    </location>
</feature>
<dbReference type="AlphaFoldDB" id="S3CW02"/>
<evidence type="ECO:0000313" key="3">
    <source>
        <dbReference type="Proteomes" id="UP000016922"/>
    </source>
</evidence>
<dbReference type="Proteomes" id="UP000016922">
    <property type="component" value="Unassembled WGS sequence"/>
</dbReference>
<proteinExistence type="predicted"/>
<dbReference type="HOGENOM" id="CLU_1578676_0_0_1"/>
<organism evidence="2 3">
    <name type="scientific">Glarea lozoyensis (strain ATCC 20868 / MF5171)</name>
    <dbReference type="NCBI Taxonomy" id="1116229"/>
    <lineage>
        <taxon>Eukaryota</taxon>
        <taxon>Fungi</taxon>
        <taxon>Dikarya</taxon>
        <taxon>Ascomycota</taxon>
        <taxon>Pezizomycotina</taxon>
        <taxon>Leotiomycetes</taxon>
        <taxon>Helotiales</taxon>
        <taxon>Helotiaceae</taxon>
        <taxon>Glarea</taxon>
    </lineage>
</organism>
<evidence type="ECO:0000256" key="1">
    <source>
        <dbReference type="SAM" id="MobiDB-lite"/>
    </source>
</evidence>
<dbReference type="RefSeq" id="XP_008083228.1">
    <property type="nucleotide sequence ID" value="XM_008085037.1"/>
</dbReference>
<sequence>MGLFKRSKPTPDLTAAGSSSTSTSGNTGTNQDTNASTSNLSTTTTLVAREQDSPQPSRNLKSIPARLIGKDYLKKKDPEYDAKLNALLERIEKNYVPKPIPPRPLPSKNRHWEQDPLYLLFGPPRAQAAMEERYERRQRVYDYHQQRETWAMNDLRDMSLSQWRAKHDC</sequence>
<gene>
    <name evidence="2" type="ORF">GLAREA_00277</name>
</gene>
<keyword evidence="3" id="KW-1185">Reference proteome</keyword>
<name>S3CW02_GLAL2</name>